<feature type="compositionally biased region" description="Basic and acidic residues" evidence="1">
    <location>
        <begin position="360"/>
        <end position="379"/>
    </location>
</feature>
<dbReference type="EMBL" id="PJEX01000319">
    <property type="protein sequence ID" value="TKW51306.1"/>
    <property type="molecule type" value="Genomic_DNA"/>
</dbReference>
<keyword evidence="3" id="KW-1185">Reference proteome</keyword>
<proteinExistence type="predicted"/>
<reference evidence="2 3" key="1">
    <citation type="journal article" date="2019" name="PLoS ONE">
        <title>Comparative genome analysis indicates high evolutionary potential of pathogenicity genes in Colletotrichum tanaceti.</title>
        <authorList>
            <person name="Lelwala R.V."/>
            <person name="Korhonen P.K."/>
            <person name="Young N.D."/>
            <person name="Scott J.B."/>
            <person name="Ades P.A."/>
            <person name="Gasser R.B."/>
            <person name="Taylor P.W.J."/>
        </authorList>
    </citation>
    <scope>NUCLEOTIDE SEQUENCE [LARGE SCALE GENOMIC DNA]</scope>
    <source>
        <strain evidence="2">BRIP57314</strain>
    </source>
</reference>
<feature type="compositionally biased region" description="Basic residues" evidence="1">
    <location>
        <begin position="410"/>
        <end position="422"/>
    </location>
</feature>
<feature type="compositionally biased region" description="Acidic residues" evidence="1">
    <location>
        <begin position="380"/>
        <end position="394"/>
    </location>
</feature>
<feature type="compositionally biased region" description="Basic and acidic residues" evidence="1">
    <location>
        <begin position="815"/>
        <end position="828"/>
    </location>
</feature>
<sequence length="965" mass="101888">MVARVVAPLDDLAVGHDEDDVGVLDGGEAVGDHDHGAAALCGVEDGLDAALGLAVEGAGGLVEQQQRGPADEGAGDGDALLLAAREGDAGVADLGVVALGQGGDEVVDAGVAGGGVQGLVRHGGLVLDAQQHVLADGAGEEVGLLRDEGDVLAVVHEVERLDVVAVVEDLAAGLEGVEALEQGDHGRLAGPRGAHDGRELPALDAQVEALEHRQRARRVAEPDVLELDLHPLLVVDLVRHDVADALEHLVLVVVVLPQREDAVGGCLCLCDRDSPENESHAEKRDAVAKGKDHDGEAGAAEGVLDVVVEQVVVALADAVLHGQAGDGADGGDALRGELCALGEDGVVGLLEARLVADAVEHGGHDDGHGGAERHERELPAEDEPDHDAADDVEERDEHEGHVGAQELLQHRRVRRQPRRQRPGRVALGVEEGRRLVEDVAEVLLSVHADDALLILVGDDLKKGAPVREEGDQHGKQLAEAAEHAERPPPPETAPRLLDDPQRAGLDALELLVGAVHVAEVPQHAGRRALAAGPLLREVARAAAALERRLADGQEVRLGTPPAEVAKEDVAAAVAALDALAAVVVAVAVAHVELLRRREQVVRPVLLRHEGLVRALLDDLALAQQDDVVGLADGAEAVGDDDGRAALAGAVERRLHDLLAAHVDGRRRLVEDEDLGLLDDGPGDGEPLPLAARELDAGVADFRLVALLKMSPGLDGLRLVLPLGPDEAVLHVLVDGRVEEGVVLLDQADLATPPLWVDLAQEAAADADETVPEEKDLGRVTTPTTTTHKLVGLHVAVELVPPLEDADDGALAGARGPDDGRDLAGRERDEEVVEDLDVRALRVDEVDGLEDDVLGRRDLGAPERAVRLLRRVDDGVEDGVGVGRLRRGLQGRRDLAQRRGHHHDAQEDAVFPRHRVRKSIIMDVVLEKDEWEGKTYTIKDVGVVSAIMVYILKAYQKDRAKVLQRR</sequence>
<feature type="region of interest" description="Disordered" evidence="1">
    <location>
        <begin position="805"/>
        <end position="828"/>
    </location>
</feature>
<dbReference type="AlphaFoldDB" id="A0A4V6Y9D5"/>
<evidence type="ECO:0000313" key="2">
    <source>
        <dbReference type="EMBL" id="TKW51306.1"/>
    </source>
</evidence>
<dbReference type="AntiFam" id="ANF00095">
    <property type="entry name" value="Shadow ORF (opposite ABC transporters)"/>
</dbReference>
<organism evidence="2 3">
    <name type="scientific">Colletotrichum tanaceti</name>
    <dbReference type="NCBI Taxonomy" id="1306861"/>
    <lineage>
        <taxon>Eukaryota</taxon>
        <taxon>Fungi</taxon>
        <taxon>Dikarya</taxon>
        <taxon>Ascomycota</taxon>
        <taxon>Pezizomycotina</taxon>
        <taxon>Sordariomycetes</taxon>
        <taxon>Hypocreomycetidae</taxon>
        <taxon>Glomerellales</taxon>
        <taxon>Glomerellaceae</taxon>
        <taxon>Colletotrichum</taxon>
        <taxon>Colletotrichum destructivum species complex</taxon>
    </lineage>
</organism>
<accession>A0A4V6Y9D5</accession>
<evidence type="ECO:0000256" key="1">
    <source>
        <dbReference type="SAM" id="MobiDB-lite"/>
    </source>
</evidence>
<dbReference type="Proteomes" id="UP000310108">
    <property type="component" value="Unassembled WGS sequence"/>
</dbReference>
<evidence type="ECO:0000313" key="3">
    <source>
        <dbReference type="Proteomes" id="UP000310108"/>
    </source>
</evidence>
<feature type="compositionally biased region" description="Basic and acidic residues" evidence="1">
    <location>
        <begin position="465"/>
        <end position="488"/>
    </location>
</feature>
<feature type="region of interest" description="Disordered" evidence="1">
    <location>
        <begin position="360"/>
        <end position="425"/>
    </location>
</feature>
<name>A0A4V6Y9D5_9PEZI</name>
<protein>
    <submittedName>
        <fullName evidence="2">Uncharacterized protein</fullName>
    </submittedName>
</protein>
<comment type="caution">
    <text evidence="2">The sequence shown here is derived from an EMBL/GenBank/DDBJ whole genome shotgun (WGS) entry which is preliminary data.</text>
</comment>
<feature type="region of interest" description="Disordered" evidence="1">
    <location>
        <begin position="274"/>
        <end position="295"/>
    </location>
</feature>
<dbReference type="AntiFam" id="ANF00142">
    <property type="entry name" value="Shadow ORF (opposite yadG)"/>
</dbReference>
<feature type="region of interest" description="Disordered" evidence="1">
    <location>
        <begin position="465"/>
        <end position="498"/>
    </location>
</feature>
<gene>
    <name evidence="2" type="ORF">CTA1_2384</name>
</gene>